<sequence>MLLNPWRLSVSLLINHKNPIKKETISHGQNRKNGHRGGFVAQFTEGCKIGTTGTGGTTKIAIFFY</sequence>
<feature type="non-terminal residue" evidence="1">
    <location>
        <position position="65"/>
    </location>
</feature>
<keyword evidence="2" id="KW-1185">Reference proteome</keyword>
<evidence type="ECO:0000313" key="2">
    <source>
        <dbReference type="Proteomes" id="UP000722121"/>
    </source>
</evidence>
<gene>
    <name evidence="1" type="ORF">JYU14_00845</name>
</gene>
<accession>A0ABS3AQK5</accession>
<protein>
    <submittedName>
        <fullName evidence="1">Uncharacterized protein</fullName>
    </submittedName>
</protein>
<reference evidence="1 2" key="1">
    <citation type="submission" date="2021-02" db="EMBL/GenBank/DDBJ databases">
        <title>Activity-based single-cell genomes from oceanic crustal fluid captures similar information to metagenomic and metatranscriptomic surveys with orders of magnitude less sampling.</title>
        <authorList>
            <person name="D'Angelo T.S."/>
            <person name="Orcutt B.N."/>
        </authorList>
    </citation>
    <scope>NUCLEOTIDE SEQUENCE [LARGE SCALE GENOMIC DNA]</scope>
    <source>
        <strain evidence="1">AH-315-G07</strain>
    </source>
</reference>
<proteinExistence type="predicted"/>
<name>A0ABS3AQK5_9BACT</name>
<evidence type="ECO:0000313" key="1">
    <source>
        <dbReference type="EMBL" id="MBN4066615.1"/>
    </source>
</evidence>
<dbReference type="EMBL" id="JAFITR010000010">
    <property type="protein sequence ID" value="MBN4066615.1"/>
    <property type="molecule type" value="Genomic_DNA"/>
</dbReference>
<organism evidence="1 2">
    <name type="scientific">Simkania negevensis</name>
    <dbReference type="NCBI Taxonomy" id="83561"/>
    <lineage>
        <taxon>Bacteria</taxon>
        <taxon>Pseudomonadati</taxon>
        <taxon>Chlamydiota</taxon>
        <taxon>Chlamydiia</taxon>
        <taxon>Parachlamydiales</taxon>
        <taxon>Simkaniaceae</taxon>
        <taxon>Simkania</taxon>
    </lineage>
</organism>
<comment type="caution">
    <text evidence="1">The sequence shown here is derived from an EMBL/GenBank/DDBJ whole genome shotgun (WGS) entry which is preliminary data.</text>
</comment>
<dbReference type="Proteomes" id="UP000722121">
    <property type="component" value="Unassembled WGS sequence"/>
</dbReference>